<dbReference type="OrthoDB" id="9806150at2"/>
<accession>A0A543AR39</accession>
<dbReference type="GO" id="GO:0016787">
    <property type="term" value="F:hydrolase activity"/>
    <property type="evidence" value="ECO:0007669"/>
    <property type="project" value="UniProtKB-KW"/>
</dbReference>
<dbReference type="SUPFAM" id="SSF55811">
    <property type="entry name" value="Nudix"/>
    <property type="match status" value="1"/>
</dbReference>
<dbReference type="InterPro" id="IPR015797">
    <property type="entry name" value="NUDIX_hydrolase-like_dom_sf"/>
</dbReference>
<evidence type="ECO:0000259" key="3">
    <source>
        <dbReference type="PROSITE" id="PS51462"/>
    </source>
</evidence>
<dbReference type="GO" id="GO:0019693">
    <property type="term" value="P:ribose phosphate metabolic process"/>
    <property type="evidence" value="ECO:0007669"/>
    <property type="project" value="TreeGrafter"/>
</dbReference>
<dbReference type="InterPro" id="IPR000086">
    <property type="entry name" value="NUDIX_hydrolase_dom"/>
</dbReference>
<gene>
    <name evidence="4" type="ORF">FB566_0487</name>
</gene>
<keyword evidence="2" id="KW-0378">Hydrolase</keyword>
<dbReference type="AlphaFoldDB" id="A0A543AR39"/>
<dbReference type="InParanoid" id="A0A543AR39"/>
<dbReference type="CDD" id="cd24158">
    <property type="entry name" value="NUDIX_ADPRase_Rv1700"/>
    <property type="match status" value="1"/>
</dbReference>
<proteinExistence type="predicted"/>
<dbReference type="Pfam" id="PF00293">
    <property type="entry name" value="NUDIX"/>
    <property type="match status" value="1"/>
</dbReference>
<dbReference type="PANTHER" id="PTHR11839">
    <property type="entry name" value="UDP/ADP-SUGAR PYROPHOSPHATASE"/>
    <property type="match status" value="1"/>
</dbReference>
<reference evidence="4 5" key="1">
    <citation type="submission" date="2019-06" db="EMBL/GenBank/DDBJ databases">
        <title>Sequencing the genomes of 1000 actinobacteria strains.</title>
        <authorList>
            <person name="Klenk H.-P."/>
        </authorList>
    </citation>
    <scope>NUCLEOTIDE SEQUENCE [LARGE SCALE GENOMIC DNA]</scope>
    <source>
        <strain evidence="4 5">DSM 45928</strain>
    </source>
</reference>
<dbReference type="RefSeq" id="WP_142034514.1">
    <property type="nucleotide sequence ID" value="NZ_JBHTGS010000002.1"/>
</dbReference>
<evidence type="ECO:0000313" key="4">
    <source>
        <dbReference type="EMBL" id="TQL74995.1"/>
    </source>
</evidence>
<dbReference type="GO" id="GO:0005829">
    <property type="term" value="C:cytosol"/>
    <property type="evidence" value="ECO:0007669"/>
    <property type="project" value="TreeGrafter"/>
</dbReference>
<evidence type="ECO:0000313" key="5">
    <source>
        <dbReference type="Proteomes" id="UP000317043"/>
    </source>
</evidence>
<evidence type="ECO:0000256" key="1">
    <source>
        <dbReference type="ARBA" id="ARBA00001946"/>
    </source>
</evidence>
<name>A0A543AR39_9ACTN</name>
<organism evidence="4 5">
    <name type="scientific">Stackebrandtia endophytica</name>
    <dbReference type="NCBI Taxonomy" id="1496996"/>
    <lineage>
        <taxon>Bacteria</taxon>
        <taxon>Bacillati</taxon>
        <taxon>Actinomycetota</taxon>
        <taxon>Actinomycetes</taxon>
        <taxon>Glycomycetales</taxon>
        <taxon>Glycomycetaceae</taxon>
        <taxon>Stackebrandtia</taxon>
    </lineage>
</organism>
<dbReference type="PROSITE" id="PS51462">
    <property type="entry name" value="NUDIX"/>
    <property type="match status" value="1"/>
</dbReference>
<evidence type="ECO:0000256" key="2">
    <source>
        <dbReference type="ARBA" id="ARBA00022801"/>
    </source>
</evidence>
<comment type="caution">
    <text evidence="4">The sequence shown here is derived from an EMBL/GenBank/DDBJ whole genome shotgun (WGS) entry which is preliminary data.</text>
</comment>
<feature type="domain" description="Nudix hydrolase" evidence="3">
    <location>
        <begin position="40"/>
        <end position="175"/>
    </location>
</feature>
<dbReference type="Gene3D" id="3.90.79.10">
    <property type="entry name" value="Nucleoside Triphosphate Pyrophosphohydrolase"/>
    <property type="match status" value="1"/>
</dbReference>
<dbReference type="EMBL" id="VFOW01000001">
    <property type="protein sequence ID" value="TQL74995.1"/>
    <property type="molecule type" value="Genomic_DNA"/>
</dbReference>
<sequence length="203" mass="22472">MGDHDYPVTASTVEYTGFRFAVARDTVVMPDGRESDRIYLRHPGAVGAIALDDRGRVGLIRQYRHPVRQRLWEIVAGLRDVEGEDPRRTAERELAEEIDLVADRMDHLLDFHPTPGCSDELIPLYLARGLRPIPESERHVRDHEEAELELVWWSVPDAVAAIFDGRITNGLAVAAILAVAQKSASGEIDLAAASSRAGDSETL</sequence>
<keyword evidence="5" id="KW-1185">Reference proteome</keyword>
<comment type="cofactor">
    <cofactor evidence="1">
        <name>Mg(2+)</name>
        <dbReference type="ChEBI" id="CHEBI:18420"/>
    </cofactor>
</comment>
<dbReference type="FunCoup" id="A0A543AR39">
    <property type="interactions" value="3"/>
</dbReference>
<dbReference type="GO" id="GO:0006753">
    <property type="term" value="P:nucleoside phosphate metabolic process"/>
    <property type="evidence" value="ECO:0007669"/>
    <property type="project" value="TreeGrafter"/>
</dbReference>
<dbReference type="PANTHER" id="PTHR11839:SF18">
    <property type="entry name" value="NUDIX HYDROLASE DOMAIN-CONTAINING PROTEIN"/>
    <property type="match status" value="1"/>
</dbReference>
<dbReference type="Proteomes" id="UP000317043">
    <property type="component" value="Unassembled WGS sequence"/>
</dbReference>
<protein>
    <submittedName>
        <fullName evidence="4">ADP-ribose pyrophosphatase</fullName>
    </submittedName>
</protein>